<dbReference type="SUPFAM" id="SSF52343">
    <property type="entry name" value="Ferredoxin reductase-like, C-terminal NADP-linked domain"/>
    <property type="match status" value="1"/>
</dbReference>
<dbReference type="GO" id="GO:0006826">
    <property type="term" value="P:iron ion transport"/>
    <property type="evidence" value="ECO:0007669"/>
    <property type="project" value="TreeGrafter"/>
</dbReference>
<dbReference type="GO" id="GO:0006879">
    <property type="term" value="P:intracellular iron ion homeostasis"/>
    <property type="evidence" value="ECO:0007669"/>
    <property type="project" value="TreeGrafter"/>
</dbReference>
<dbReference type="CDD" id="cd06186">
    <property type="entry name" value="NOX_Duox_like_FAD_NADP"/>
    <property type="match status" value="1"/>
</dbReference>
<evidence type="ECO:0000256" key="6">
    <source>
        <dbReference type="ARBA" id="ARBA00022989"/>
    </source>
</evidence>
<gene>
    <name evidence="13" type="ORF">Dda_5250</name>
</gene>
<keyword evidence="7" id="KW-0560">Oxidoreductase</keyword>
<feature type="region of interest" description="Disordered" evidence="10">
    <location>
        <begin position="297"/>
        <end position="316"/>
    </location>
</feature>
<dbReference type="GO" id="GO:0015677">
    <property type="term" value="P:copper ion import"/>
    <property type="evidence" value="ECO:0007669"/>
    <property type="project" value="TreeGrafter"/>
</dbReference>
<dbReference type="PROSITE" id="PS51384">
    <property type="entry name" value="FAD_FR"/>
    <property type="match status" value="1"/>
</dbReference>
<feature type="transmembrane region" description="Helical" evidence="11">
    <location>
        <begin position="487"/>
        <end position="508"/>
    </location>
</feature>
<evidence type="ECO:0000259" key="12">
    <source>
        <dbReference type="PROSITE" id="PS51384"/>
    </source>
</evidence>
<feature type="region of interest" description="Disordered" evidence="10">
    <location>
        <begin position="254"/>
        <end position="274"/>
    </location>
</feature>
<dbReference type="AlphaFoldDB" id="A0AAD6NIN9"/>
<feature type="compositionally biased region" description="Basic and acidic residues" evidence="10">
    <location>
        <begin position="1"/>
        <end position="45"/>
    </location>
</feature>
<evidence type="ECO:0000256" key="9">
    <source>
        <dbReference type="ARBA" id="ARBA00023136"/>
    </source>
</evidence>
<evidence type="ECO:0000256" key="11">
    <source>
        <dbReference type="SAM" id="Phobius"/>
    </source>
</evidence>
<evidence type="ECO:0000256" key="8">
    <source>
        <dbReference type="ARBA" id="ARBA00023065"/>
    </source>
</evidence>
<evidence type="ECO:0000256" key="5">
    <source>
        <dbReference type="ARBA" id="ARBA00022982"/>
    </source>
</evidence>
<evidence type="ECO:0000256" key="4">
    <source>
        <dbReference type="ARBA" id="ARBA00022692"/>
    </source>
</evidence>
<dbReference type="InterPro" id="IPR051410">
    <property type="entry name" value="Ferric/Cupric_Reductase"/>
</dbReference>
<feature type="domain" description="FAD-binding FR-type" evidence="12">
    <location>
        <begin position="552"/>
        <end position="686"/>
    </location>
</feature>
<accession>A0AAD6NIN9</accession>
<evidence type="ECO:0000256" key="10">
    <source>
        <dbReference type="SAM" id="MobiDB-lite"/>
    </source>
</evidence>
<evidence type="ECO:0000256" key="1">
    <source>
        <dbReference type="ARBA" id="ARBA00004141"/>
    </source>
</evidence>
<dbReference type="Pfam" id="PF01794">
    <property type="entry name" value="Ferric_reduct"/>
    <property type="match status" value="1"/>
</dbReference>
<feature type="compositionally biased region" description="Acidic residues" evidence="10">
    <location>
        <begin position="147"/>
        <end position="157"/>
    </location>
</feature>
<feature type="compositionally biased region" description="Basic and acidic residues" evidence="10">
    <location>
        <begin position="67"/>
        <end position="76"/>
    </location>
</feature>
<evidence type="ECO:0000313" key="14">
    <source>
        <dbReference type="Proteomes" id="UP001221413"/>
    </source>
</evidence>
<keyword evidence="3" id="KW-0813">Transport</keyword>
<evidence type="ECO:0000256" key="7">
    <source>
        <dbReference type="ARBA" id="ARBA00023002"/>
    </source>
</evidence>
<evidence type="ECO:0000256" key="3">
    <source>
        <dbReference type="ARBA" id="ARBA00022448"/>
    </source>
</evidence>
<dbReference type="InterPro" id="IPR013121">
    <property type="entry name" value="Fe_red_NAD-bd_6"/>
</dbReference>
<dbReference type="GO" id="GO:0005886">
    <property type="term" value="C:plasma membrane"/>
    <property type="evidence" value="ECO:0007669"/>
    <property type="project" value="TreeGrafter"/>
</dbReference>
<dbReference type="Gene3D" id="3.40.50.80">
    <property type="entry name" value="Nucleotide-binding domain of ferredoxin-NADP reductase (FNR) module"/>
    <property type="match status" value="2"/>
</dbReference>
<dbReference type="InterPro" id="IPR013130">
    <property type="entry name" value="Fe3_Rdtase_TM_dom"/>
</dbReference>
<feature type="transmembrane region" description="Helical" evidence="11">
    <location>
        <begin position="220"/>
        <end position="240"/>
    </location>
</feature>
<sequence>MNKILFKSEKPIRPKTEHSLRFTKAEKSMKPTETEKSQRPEKIMEETTIAPEPLKTEGNSAAATAEEPTKEINSDDPVDWRKELSTAIRRIQDLVPTVKEQQDSCERYNRGLKHLCKLYRKLEDRIQRLELAAQEAATSSAQLPQDSETEPEPEPESQPDTVLYEGNPQASFFAKFSKALKLLLFAFSLPLKKVAQSSTANSGGESAIIEALHLGRRLGIYYNVAVVLFPLGTFVVRKAAARVRAWRKVSKARRKEKRKQVANGSADVSMDRNRHADRAGSVGDLVNVRMGKAEAFAEVSPSGESSPSSSSSSSSELEVAVGESTPLLAINAEEKIAAEVRIPWYTLLYRRLKGILTYQRANDHHGRTAPATGISIVNTLYFFTTVSLCVYGIYISPAAGITPNLKTFLLADRFGQLFAANQPLNYLLAAKTSPVRVLTGWSYERHLVFHMAVSVMCFYLSIFHFFWMWRVHRIFSAPSGASFLSLLLHPQITAGLAAFASFAFFSILSHDDIRARSYEFFLATHIIFSAVAMAALYFHHPAAKGYVILSLAIWLIDRVVYRAYWKRVTADATIAVVDESTVRVTVKDVRTRGAGASTWKPGEHVFLTVPGWSRLQAHPFTILSPPAGYDLDPSSVENGGKDMVLVIRRLKGFTEGLYGMAATASTTQTMHAEVVIDGPYGNDHARDAIRGCRKAIFVAGGSGIAAVWPLMCEVVRRHMDRAARGRAGKHARTVTFLWIVQYPHHVNWLEDLPQLEEAKRVLASVDVDVDVRIFITKGPEGKRPDLREEIRKVVDGNIAGRTGVVVCGPDAMVRDVRNAGFEMLWKGKDVEIVTEKFTW</sequence>
<evidence type="ECO:0000313" key="13">
    <source>
        <dbReference type="EMBL" id="KAJ6259612.1"/>
    </source>
</evidence>
<keyword evidence="5" id="KW-0249">Electron transport</keyword>
<dbReference type="InterPro" id="IPR013112">
    <property type="entry name" value="FAD-bd_8"/>
</dbReference>
<dbReference type="InterPro" id="IPR039261">
    <property type="entry name" value="FNR_nucleotide-bd"/>
</dbReference>
<dbReference type="Pfam" id="PF08030">
    <property type="entry name" value="NAD_binding_6"/>
    <property type="match status" value="1"/>
</dbReference>
<keyword evidence="9 11" id="KW-0472">Membrane</keyword>
<dbReference type="EMBL" id="JAQGDS010000006">
    <property type="protein sequence ID" value="KAJ6259612.1"/>
    <property type="molecule type" value="Genomic_DNA"/>
</dbReference>
<reference evidence="13" key="1">
    <citation type="submission" date="2023-01" db="EMBL/GenBank/DDBJ databases">
        <title>The chitinases involved in constricting ring structure development in the nematode-trapping fungus Drechslerella dactyloides.</title>
        <authorList>
            <person name="Wang R."/>
            <person name="Zhang L."/>
            <person name="Tang P."/>
            <person name="Li S."/>
            <person name="Liang L."/>
        </authorList>
    </citation>
    <scope>NUCLEOTIDE SEQUENCE</scope>
    <source>
        <strain evidence="13">YMF1.00031</strain>
    </source>
</reference>
<dbReference type="PANTHER" id="PTHR32361">
    <property type="entry name" value="FERRIC/CUPRIC REDUCTASE TRANSMEMBRANE COMPONENT"/>
    <property type="match status" value="1"/>
</dbReference>
<feature type="transmembrane region" description="Helical" evidence="11">
    <location>
        <begin position="520"/>
        <end position="539"/>
    </location>
</feature>
<proteinExistence type="inferred from homology"/>
<protein>
    <submittedName>
        <fullName evidence="13">Ferric/cupric reductase transmembrane component</fullName>
    </submittedName>
</protein>
<feature type="region of interest" description="Disordered" evidence="10">
    <location>
        <begin position="135"/>
        <end position="163"/>
    </location>
</feature>
<feature type="transmembrane region" description="Helical" evidence="11">
    <location>
        <begin position="447"/>
        <end position="467"/>
    </location>
</feature>
<feature type="region of interest" description="Disordered" evidence="10">
    <location>
        <begin position="1"/>
        <end position="76"/>
    </location>
</feature>
<keyword evidence="8" id="KW-0406">Ion transport</keyword>
<dbReference type="SFLD" id="SFLDG01168">
    <property type="entry name" value="Ferric_reductase_subgroup_(FRE"/>
    <property type="match status" value="1"/>
</dbReference>
<organism evidence="13 14">
    <name type="scientific">Drechslerella dactyloides</name>
    <name type="common">Nematode-trapping fungus</name>
    <name type="synonym">Arthrobotrys dactyloides</name>
    <dbReference type="NCBI Taxonomy" id="74499"/>
    <lineage>
        <taxon>Eukaryota</taxon>
        <taxon>Fungi</taxon>
        <taxon>Dikarya</taxon>
        <taxon>Ascomycota</taxon>
        <taxon>Pezizomycotina</taxon>
        <taxon>Orbiliomycetes</taxon>
        <taxon>Orbiliales</taxon>
        <taxon>Orbiliaceae</taxon>
        <taxon>Drechslerella</taxon>
    </lineage>
</organism>
<dbReference type="Proteomes" id="UP001221413">
    <property type="component" value="Unassembled WGS sequence"/>
</dbReference>
<dbReference type="InterPro" id="IPR017927">
    <property type="entry name" value="FAD-bd_FR_type"/>
</dbReference>
<evidence type="ECO:0000256" key="2">
    <source>
        <dbReference type="ARBA" id="ARBA00006278"/>
    </source>
</evidence>
<dbReference type="Pfam" id="PF08022">
    <property type="entry name" value="FAD_binding_8"/>
    <property type="match status" value="1"/>
</dbReference>
<comment type="subcellular location">
    <subcellularLocation>
        <location evidence="1">Membrane</location>
        <topology evidence="1">Multi-pass membrane protein</topology>
    </subcellularLocation>
</comment>
<name>A0AAD6NIN9_DREDA</name>
<dbReference type="SFLD" id="SFLDS00052">
    <property type="entry name" value="Ferric_Reductase_Domain"/>
    <property type="match status" value="1"/>
</dbReference>
<comment type="similarity">
    <text evidence="2">Belongs to the ferric reductase (FRE) family.</text>
</comment>
<keyword evidence="4 11" id="KW-0812">Transmembrane</keyword>
<dbReference type="GO" id="GO:0000293">
    <property type="term" value="F:ferric-chelate reductase activity"/>
    <property type="evidence" value="ECO:0007669"/>
    <property type="project" value="UniProtKB-ARBA"/>
</dbReference>
<keyword evidence="14" id="KW-1185">Reference proteome</keyword>
<keyword evidence="6 11" id="KW-1133">Transmembrane helix</keyword>
<comment type="caution">
    <text evidence="13">The sequence shown here is derived from an EMBL/GenBank/DDBJ whole genome shotgun (WGS) entry which is preliminary data.</text>
</comment>